<proteinExistence type="predicted"/>
<evidence type="ECO:0000256" key="1">
    <source>
        <dbReference type="SAM" id="MobiDB-lite"/>
    </source>
</evidence>
<organism evidence="2 3">
    <name type="scientific">Amanita muscaria (strain Koide BX008)</name>
    <dbReference type="NCBI Taxonomy" id="946122"/>
    <lineage>
        <taxon>Eukaryota</taxon>
        <taxon>Fungi</taxon>
        <taxon>Dikarya</taxon>
        <taxon>Basidiomycota</taxon>
        <taxon>Agaricomycotina</taxon>
        <taxon>Agaricomycetes</taxon>
        <taxon>Agaricomycetidae</taxon>
        <taxon>Agaricales</taxon>
        <taxon>Pluteineae</taxon>
        <taxon>Amanitaceae</taxon>
        <taxon>Amanita</taxon>
    </lineage>
</organism>
<feature type="region of interest" description="Disordered" evidence="1">
    <location>
        <begin position="51"/>
        <end position="73"/>
    </location>
</feature>
<sequence>MSVLQESGSSLASIIGPYQEFLTGWQSFKLSSPIFLPFQWHAKFWGKSMEDEEQQWRDAQPPMSVEGSGLGGDEPMNVDTSEGEDLDDDFIKGCYSLEIGIKRLRIPRVWIRAEYIRIYNALEAYYQKRPSILNQAPAAVITGQPGIGKSFWIYYALRRRLAERKPVIWYLDQTRYLFVEEGVYKVPNEFKASHFQVFVWTLVDSDEAKEGVPNHLVTHETQHFVIYCTSPGKERWSRLHKTVRARTVIMNPWKRKEILRVVSTLSPDAIKRANEVFDQFGPIPRLCIDYLDLDSDPDSNIRIEQYKKDVQKAIASLKLSKLEQLIEDSSSLTIDGLSHKICLISREDRESVYSSAIVSPITSTIKSRLANHFRTLEHREQIRLYKHFSKVPDSRATAGIFFEAAGQRCLKHGVTLQLVPMVRLPPRKRNPQWHTSHVFLRNATLERSRQQALEQGQSFIIPKDLQIKEYAEDGPLSPITPNVIYEPELTNQMALHSFILMNDLLYIFQFTIGKEHGIKPGLIDLVDKYPELPSMDNWRFVFIVPPKHELICPQLQSQKLQPYSAVINLDKCYKTS</sequence>
<dbReference type="AlphaFoldDB" id="A0A0C2SX66"/>
<dbReference type="EMBL" id="KN818331">
    <property type="protein sequence ID" value="KIL58729.1"/>
    <property type="molecule type" value="Genomic_DNA"/>
</dbReference>
<dbReference type="InterPro" id="IPR052980">
    <property type="entry name" value="Crinkler_effector"/>
</dbReference>
<dbReference type="HOGENOM" id="CLU_024806_0_0_1"/>
<dbReference type="OrthoDB" id="2340858at2759"/>
<dbReference type="InParanoid" id="A0A0C2SX66"/>
<evidence type="ECO:0000313" key="2">
    <source>
        <dbReference type="EMBL" id="KIL58729.1"/>
    </source>
</evidence>
<name>A0A0C2SX66_AMAMK</name>
<gene>
    <name evidence="2" type="ORF">M378DRAFT_170280</name>
</gene>
<keyword evidence="3" id="KW-1185">Reference proteome</keyword>
<evidence type="ECO:0000313" key="3">
    <source>
        <dbReference type="Proteomes" id="UP000054549"/>
    </source>
</evidence>
<dbReference type="PANTHER" id="PTHR33129">
    <property type="entry name" value="PROTEIN KINASE DOMAIN-CONTAINING PROTEIN-RELATED"/>
    <property type="match status" value="1"/>
</dbReference>
<protein>
    <submittedName>
        <fullName evidence="2">Uncharacterized protein</fullName>
    </submittedName>
</protein>
<dbReference type="Proteomes" id="UP000054549">
    <property type="component" value="Unassembled WGS sequence"/>
</dbReference>
<accession>A0A0C2SX66</accession>
<reference evidence="2 3" key="1">
    <citation type="submission" date="2014-04" db="EMBL/GenBank/DDBJ databases">
        <title>Evolutionary Origins and Diversification of the Mycorrhizal Mutualists.</title>
        <authorList>
            <consortium name="DOE Joint Genome Institute"/>
            <consortium name="Mycorrhizal Genomics Consortium"/>
            <person name="Kohler A."/>
            <person name="Kuo A."/>
            <person name="Nagy L.G."/>
            <person name="Floudas D."/>
            <person name="Copeland A."/>
            <person name="Barry K.W."/>
            <person name="Cichocki N."/>
            <person name="Veneault-Fourrey C."/>
            <person name="LaButti K."/>
            <person name="Lindquist E.A."/>
            <person name="Lipzen A."/>
            <person name="Lundell T."/>
            <person name="Morin E."/>
            <person name="Murat C."/>
            <person name="Riley R."/>
            <person name="Ohm R."/>
            <person name="Sun H."/>
            <person name="Tunlid A."/>
            <person name="Henrissat B."/>
            <person name="Grigoriev I.V."/>
            <person name="Hibbett D.S."/>
            <person name="Martin F."/>
        </authorList>
    </citation>
    <scope>NUCLEOTIDE SEQUENCE [LARGE SCALE GENOMIC DNA]</scope>
    <source>
        <strain evidence="2 3">Koide BX008</strain>
    </source>
</reference>
<dbReference type="PANTHER" id="PTHR33129:SF3">
    <property type="entry name" value="HOT SPOT (RHS) PROTEIN, PUTATIVE-RELATED"/>
    <property type="match status" value="1"/>
</dbReference>